<evidence type="ECO:0000256" key="1">
    <source>
        <dbReference type="ARBA" id="ARBA00004123"/>
    </source>
</evidence>
<keyword evidence="8" id="KW-0539">Nucleus</keyword>
<dbReference type="PANTHER" id="PTHR20531:SF1">
    <property type="entry name" value="N-ALPHA-ACETYLTRANSFERASE 40"/>
    <property type="match status" value="1"/>
</dbReference>
<dbReference type="InterPro" id="IPR016181">
    <property type="entry name" value="Acyl_CoA_acyltransferase"/>
</dbReference>
<keyword evidence="6" id="KW-0963">Cytoplasm</keyword>
<feature type="non-terminal residue" evidence="14">
    <location>
        <position position="1"/>
    </location>
</feature>
<evidence type="ECO:0000256" key="4">
    <source>
        <dbReference type="ARBA" id="ARBA00012950"/>
    </source>
</evidence>
<protein>
    <recommendedName>
        <fullName evidence="5">N-alpha-acetyltransferase 40</fullName>
        <ecNumber evidence="4">2.3.1.257</ecNumber>
    </recommendedName>
</protein>
<evidence type="ECO:0000256" key="12">
    <source>
        <dbReference type="SAM" id="MobiDB-lite"/>
    </source>
</evidence>
<dbReference type="Gene3D" id="3.40.630.30">
    <property type="match status" value="1"/>
</dbReference>
<evidence type="ECO:0000313" key="14">
    <source>
        <dbReference type="EMBL" id="CAH2045630.1"/>
    </source>
</evidence>
<evidence type="ECO:0000256" key="6">
    <source>
        <dbReference type="ARBA" id="ARBA00022490"/>
    </source>
</evidence>
<gene>
    <name evidence="14" type="ORF">IPOD504_LOCUS5160</name>
</gene>
<evidence type="ECO:0000256" key="10">
    <source>
        <dbReference type="ARBA" id="ARBA00047821"/>
    </source>
</evidence>
<accession>A0ABN8I327</accession>
<keyword evidence="15" id="KW-1185">Reference proteome</keyword>
<comment type="catalytic activity">
    <reaction evidence="10">
        <text>N-terminal L-seryl-[histone H2A] + acetyl-CoA = N-terminal N(alpha)-acetyl-L-seryl-[histone H2A] + CoA + H(+)</text>
        <dbReference type="Rhea" id="RHEA:50600"/>
        <dbReference type="Rhea" id="RHEA-COMP:12742"/>
        <dbReference type="Rhea" id="RHEA-COMP:12744"/>
        <dbReference type="ChEBI" id="CHEBI:15378"/>
        <dbReference type="ChEBI" id="CHEBI:57287"/>
        <dbReference type="ChEBI" id="CHEBI:57288"/>
        <dbReference type="ChEBI" id="CHEBI:64738"/>
        <dbReference type="ChEBI" id="CHEBI:83690"/>
        <dbReference type="EC" id="2.3.1.257"/>
    </reaction>
</comment>
<evidence type="ECO:0000313" key="15">
    <source>
        <dbReference type="Proteomes" id="UP000837857"/>
    </source>
</evidence>
<comment type="subcellular location">
    <subcellularLocation>
        <location evidence="2">Cytoplasm</location>
    </subcellularLocation>
    <subcellularLocation>
        <location evidence="1">Nucleus</location>
    </subcellularLocation>
</comment>
<dbReference type="InterPro" id="IPR039949">
    <property type="entry name" value="NAA40"/>
</dbReference>
<keyword evidence="9" id="KW-0012">Acyltransferase</keyword>
<dbReference type="EC" id="2.3.1.257" evidence="4"/>
<dbReference type="CDD" id="cd04301">
    <property type="entry name" value="NAT_SF"/>
    <property type="match status" value="1"/>
</dbReference>
<proteinExistence type="inferred from homology"/>
<organism evidence="14 15">
    <name type="scientific">Iphiclides podalirius</name>
    <name type="common">scarce swallowtail</name>
    <dbReference type="NCBI Taxonomy" id="110791"/>
    <lineage>
        <taxon>Eukaryota</taxon>
        <taxon>Metazoa</taxon>
        <taxon>Ecdysozoa</taxon>
        <taxon>Arthropoda</taxon>
        <taxon>Hexapoda</taxon>
        <taxon>Insecta</taxon>
        <taxon>Pterygota</taxon>
        <taxon>Neoptera</taxon>
        <taxon>Endopterygota</taxon>
        <taxon>Lepidoptera</taxon>
        <taxon>Glossata</taxon>
        <taxon>Ditrysia</taxon>
        <taxon>Papilionoidea</taxon>
        <taxon>Papilionidae</taxon>
        <taxon>Papilioninae</taxon>
        <taxon>Iphiclides</taxon>
    </lineage>
</organism>
<dbReference type="InterPro" id="IPR000182">
    <property type="entry name" value="GNAT_dom"/>
</dbReference>
<evidence type="ECO:0000256" key="5">
    <source>
        <dbReference type="ARBA" id="ARBA00015043"/>
    </source>
</evidence>
<feature type="region of interest" description="Disordered" evidence="12">
    <location>
        <begin position="1"/>
        <end position="38"/>
    </location>
</feature>
<dbReference type="PANTHER" id="PTHR20531">
    <property type="entry name" value="N-ALPHA-ACETYLTRANSFERASE 40"/>
    <property type="match status" value="1"/>
</dbReference>
<comment type="catalytic activity">
    <reaction evidence="11">
        <text>N-terminal L-seryl-[histone H4] + acetyl-CoA = N-terminal N(alpha)-acetyl-L-seryl-[histone H4] + CoA + H(+)</text>
        <dbReference type="Rhea" id="RHEA:50596"/>
        <dbReference type="Rhea" id="RHEA-COMP:12740"/>
        <dbReference type="Rhea" id="RHEA-COMP:12743"/>
        <dbReference type="ChEBI" id="CHEBI:15378"/>
        <dbReference type="ChEBI" id="CHEBI:57287"/>
        <dbReference type="ChEBI" id="CHEBI:57288"/>
        <dbReference type="ChEBI" id="CHEBI:64738"/>
        <dbReference type="ChEBI" id="CHEBI:83690"/>
        <dbReference type="EC" id="2.3.1.257"/>
    </reaction>
</comment>
<feature type="compositionally biased region" description="Low complexity" evidence="12">
    <location>
        <begin position="14"/>
        <end position="24"/>
    </location>
</feature>
<dbReference type="EMBL" id="OW152828">
    <property type="protein sequence ID" value="CAH2045630.1"/>
    <property type="molecule type" value="Genomic_DNA"/>
</dbReference>
<evidence type="ECO:0000256" key="3">
    <source>
        <dbReference type="ARBA" id="ARBA00008870"/>
    </source>
</evidence>
<evidence type="ECO:0000256" key="2">
    <source>
        <dbReference type="ARBA" id="ARBA00004496"/>
    </source>
</evidence>
<feature type="region of interest" description="Disordered" evidence="12">
    <location>
        <begin position="120"/>
        <end position="145"/>
    </location>
</feature>
<evidence type="ECO:0000259" key="13">
    <source>
        <dbReference type="Pfam" id="PF00583"/>
    </source>
</evidence>
<dbReference type="Pfam" id="PF00583">
    <property type="entry name" value="Acetyltransf_1"/>
    <property type="match status" value="1"/>
</dbReference>
<keyword evidence="7" id="KW-0808">Transferase</keyword>
<dbReference type="SUPFAM" id="SSF55729">
    <property type="entry name" value="Acyl-CoA N-acyltransferases (Nat)"/>
    <property type="match status" value="1"/>
</dbReference>
<dbReference type="Proteomes" id="UP000837857">
    <property type="component" value="Chromosome 16"/>
</dbReference>
<reference evidence="14" key="1">
    <citation type="submission" date="2022-03" db="EMBL/GenBank/DDBJ databases">
        <authorList>
            <person name="Martin H S."/>
        </authorList>
    </citation>
    <scope>NUCLEOTIDE SEQUENCE</scope>
</reference>
<evidence type="ECO:0000256" key="8">
    <source>
        <dbReference type="ARBA" id="ARBA00023242"/>
    </source>
</evidence>
<evidence type="ECO:0000256" key="7">
    <source>
        <dbReference type="ARBA" id="ARBA00022679"/>
    </source>
</evidence>
<evidence type="ECO:0000256" key="11">
    <source>
        <dbReference type="ARBA" id="ARBA00049524"/>
    </source>
</evidence>
<sequence length="145" mass="15861">MPFAPITGDITPETSGSPTRTRSNPSPPPPKAIGACSSSTTPPLWSYYEVQVEAEGRRRGLGQRVLRVLEKLAHSTRMRYVRLTALTHNPSATAFFKACGYSLDETSPSKEEATHYEILSKATLSDSETDQRQGDEDTAEKMAVS</sequence>
<comment type="similarity">
    <text evidence="3">Belongs to the acetyltransferase family. NAA40 subfamily.</text>
</comment>
<evidence type="ECO:0000256" key="9">
    <source>
        <dbReference type="ARBA" id="ARBA00023315"/>
    </source>
</evidence>
<feature type="domain" description="N-acetyltransferase" evidence="13">
    <location>
        <begin position="32"/>
        <end position="101"/>
    </location>
</feature>
<name>A0ABN8I327_9NEOP</name>